<evidence type="ECO:0000256" key="2">
    <source>
        <dbReference type="ARBA" id="ARBA00004323"/>
    </source>
</evidence>
<dbReference type="PANTHER" id="PTHR11214">
    <property type="entry name" value="BETA-1,3-N-ACETYLGLUCOSAMINYLTRANSFERASE"/>
    <property type="match status" value="1"/>
</dbReference>
<keyword evidence="11" id="KW-0472">Membrane</keyword>
<dbReference type="InterPro" id="IPR002659">
    <property type="entry name" value="Glyco_trans_31"/>
</dbReference>
<dbReference type="Gene3D" id="3.90.550.50">
    <property type="match status" value="1"/>
</dbReference>
<keyword evidence="12" id="KW-0325">Glycoprotein</keyword>
<dbReference type="GO" id="GO:0016262">
    <property type="term" value="F:protein N-acetylglucosaminyltransferase activity"/>
    <property type="evidence" value="ECO:0007669"/>
    <property type="project" value="TreeGrafter"/>
</dbReference>
<dbReference type="GO" id="GO:0006493">
    <property type="term" value="P:protein O-linked glycosylation"/>
    <property type="evidence" value="ECO:0007669"/>
    <property type="project" value="TreeGrafter"/>
</dbReference>
<evidence type="ECO:0000256" key="4">
    <source>
        <dbReference type="ARBA" id="ARBA00008661"/>
    </source>
</evidence>
<evidence type="ECO:0000256" key="11">
    <source>
        <dbReference type="ARBA" id="ARBA00023136"/>
    </source>
</evidence>
<comment type="subcellular location">
    <subcellularLocation>
        <location evidence="2 16">Golgi apparatus membrane</location>
        <topology evidence="2 16">Single-pass type II membrane protein</topology>
    </subcellularLocation>
</comment>
<comment type="cofactor">
    <cofactor evidence="1">
        <name>Mn(2+)</name>
        <dbReference type="ChEBI" id="CHEBI:29035"/>
    </cofactor>
</comment>
<dbReference type="GO" id="GO:0000139">
    <property type="term" value="C:Golgi membrane"/>
    <property type="evidence" value="ECO:0007669"/>
    <property type="project" value="UniProtKB-SubCell"/>
</dbReference>
<evidence type="ECO:0000256" key="16">
    <source>
        <dbReference type="RuleBase" id="RU363063"/>
    </source>
</evidence>
<evidence type="ECO:0000256" key="7">
    <source>
        <dbReference type="ARBA" id="ARBA00022692"/>
    </source>
</evidence>
<evidence type="ECO:0000256" key="8">
    <source>
        <dbReference type="ARBA" id="ARBA00022968"/>
    </source>
</evidence>
<comment type="catalytic activity">
    <reaction evidence="14">
        <text>a beta-D-galactosyl-(1-&gt;4)-N-acetyl-beta-D-glucosaminyl derivative + UDP-N-acetyl-alpha-D-glucosamine = an N-acetyl-beta-D-glucosaminyl-(1-&gt;3)-beta-D-galactosyl-(1-&gt;4)-N-acetyl-beta-D-glucosaminyl derivative + UDP + H(+)</text>
        <dbReference type="Rhea" id="RHEA:14389"/>
        <dbReference type="ChEBI" id="CHEBI:15378"/>
        <dbReference type="ChEBI" id="CHEBI:57705"/>
        <dbReference type="ChEBI" id="CHEBI:58223"/>
        <dbReference type="ChEBI" id="CHEBI:133507"/>
        <dbReference type="ChEBI" id="CHEBI:134090"/>
        <dbReference type="EC" id="2.4.1.149"/>
    </reaction>
</comment>
<sequence length="439" mass="50252">MRRIQALVVMAFLCSLCLIFLYSSLNLHLAHRHRGLSQLQVSANSRSEASFETLSTKPVPTYLRLTPTKDSTKSVPTQFTVNPTPDLHQAAVFAAIKKAIPQNTAYWNRVFYSGMGRLDKGGNSTRQEGLDWSHCRHNPEQLRTNIHDFTSYPELHQDFLLGMECRNPPILIDQPEKCTSEDGETFLLFAIKSTPRNFEQRQVVRETWGREAVYGGGVRVRIVFLLGSLSLEEPDLSQLLVFEARHHGDLLQWDFHDSFFNLTLKEQVFYRWVLSRCPKVSFVFKGDDDVFANTEAILGYLQSLEPNKISKLYLGQMISTASPLRDSKSKYYIPPTFYDGPYPAYAGGGGYLFSGSLIRQLYSVSKFLPFYPIDDVYSGMCFNALGILPEAHNGFQTFDIREQDRENPCVHKNLLLVHRRSPRQIIRLWRSIHNPVLIC</sequence>
<evidence type="ECO:0000256" key="1">
    <source>
        <dbReference type="ARBA" id="ARBA00001936"/>
    </source>
</evidence>
<evidence type="ECO:0000256" key="5">
    <source>
        <dbReference type="ARBA" id="ARBA00022676"/>
    </source>
</evidence>
<comment type="pathway">
    <text evidence="3">Protein modification; protein glycosylation.</text>
</comment>
<name>A0A8U0QCW9_SALNM</name>
<dbReference type="Pfam" id="PF01762">
    <property type="entry name" value="Galactosyl_T"/>
    <property type="match status" value="1"/>
</dbReference>
<dbReference type="AlphaFoldDB" id="A0A8U0QCW9"/>
<organism evidence="17 18">
    <name type="scientific">Salvelinus namaycush</name>
    <name type="common">Lake trout</name>
    <name type="synonym">Salmo namaycush</name>
    <dbReference type="NCBI Taxonomy" id="8040"/>
    <lineage>
        <taxon>Eukaryota</taxon>
        <taxon>Metazoa</taxon>
        <taxon>Chordata</taxon>
        <taxon>Craniata</taxon>
        <taxon>Vertebrata</taxon>
        <taxon>Euteleostomi</taxon>
        <taxon>Actinopterygii</taxon>
        <taxon>Neopterygii</taxon>
        <taxon>Teleostei</taxon>
        <taxon>Protacanthopterygii</taxon>
        <taxon>Salmoniformes</taxon>
        <taxon>Salmonidae</taxon>
        <taxon>Salmoninae</taxon>
        <taxon>Salvelinus</taxon>
    </lineage>
</organism>
<keyword evidence="17" id="KW-1185">Reference proteome</keyword>
<dbReference type="GO" id="GO:0008532">
    <property type="term" value="F:N-acetyllactosaminide beta-1,3-N-acetylglucosaminyltransferase activity"/>
    <property type="evidence" value="ECO:0007669"/>
    <property type="project" value="UniProtKB-EC"/>
</dbReference>
<dbReference type="Proteomes" id="UP000808372">
    <property type="component" value="Unplaced"/>
</dbReference>
<dbReference type="CTD" id="797513"/>
<accession>A0A8U0QCW9</accession>
<reference evidence="18" key="1">
    <citation type="submission" date="2025-08" db="UniProtKB">
        <authorList>
            <consortium name="RefSeq"/>
        </authorList>
    </citation>
    <scope>IDENTIFICATION</scope>
    <source>
        <tissue evidence="18">White muscle</tissue>
    </source>
</reference>
<evidence type="ECO:0000256" key="13">
    <source>
        <dbReference type="ARBA" id="ARBA00023211"/>
    </source>
</evidence>
<evidence type="ECO:0000256" key="12">
    <source>
        <dbReference type="ARBA" id="ARBA00023180"/>
    </source>
</evidence>
<protein>
    <recommendedName>
        <fullName evidence="16">Hexosyltransferase</fullName>
        <ecNumber evidence="16">2.4.1.-</ecNumber>
    </recommendedName>
</protein>
<dbReference type="PANTHER" id="PTHR11214:SF87">
    <property type="entry name" value="UDP-GLCNAC:BETAGAL BETA-1,3-N-ACETYLGLUCOSAMINYLTRANSFERASE 8"/>
    <property type="match status" value="1"/>
</dbReference>
<evidence type="ECO:0000256" key="10">
    <source>
        <dbReference type="ARBA" id="ARBA00023034"/>
    </source>
</evidence>
<dbReference type="EC" id="2.4.1.-" evidence="16"/>
<dbReference type="FunFam" id="3.90.550.50:FF:000010">
    <property type="entry name" value="Hexosyltransferase"/>
    <property type="match status" value="1"/>
</dbReference>
<evidence type="ECO:0000313" key="17">
    <source>
        <dbReference type="Proteomes" id="UP000808372"/>
    </source>
</evidence>
<dbReference type="GeneID" id="120040173"/>
<keyword evidence="13" id="KW-0464">Manganese</keyword>
<comment type="subunit">
    <text evidence="15">Interacts with B3GNT8; this interaction greatly increases B3GNT2 catalytic activity, independently of B3GNT8 enzymatic activity.</text>
</comment>
<evidence type="ECO:0000256" key="14">
    <source>
        <dbReference type="ARBA" id="ARBA00050470"/>
    </source>
</evidence>
<evidence type="ECO:0000256" key="9">
    <source>
        <dbReference type="ARBA" id="ARBA00022989"/>
    </source>
</evidence>
<gene>
    <name evidence="18" type="primary">b3gnt2l</name>
</gene>
<dbReference type="OrthoDB" id="5957813at2759"/>
<evidence type="ECO:0000313" key="18">
    <source>
        <dbReference type="RefSeq" id="XP_038841348.1"/>
    </source>
</evidence>
<evidence type="ECO:0000256" key="6">
    <source>
        <dbReference type="ARBA" id="ARBA00022679"/>
    </source>
</evidence>
<proteinExistence type="inferred from homology"/>
<evidence type="ECO:0000256" key="3">
    <source>
        <dbReference type="ARBA" id="ARBA00004922"/>
    </source>
</evidence>
<dbReference type="RefSeq" id="XP_038841348.1">
    <property type="nucleotide sequence ID" value="XM_038985420.1"/>
</dbReference>
<keyword evidence="10 16" id="KW-0333">Golgi apparatus</keyword>
<dbReference type="GO" id="GO:0030311">
    <property type="term" value="P:poly-N-acetyllactosamine biosynthetic process"/>
    <property type="evidence" value="ECO:0007669"/>
    <property type="project" value="TreeGrafter"/>
</dbReference>
<evidence type="ECO:0000256" key="15">
    <source>
        <dbReference type="ARBA" id="ARBA00065824"/>
    </source>
</evidence>
<comment type="similarity">
    <text evidence="4 16">Belongs to the glycosyltransferase 31 family.</text>
</comment>
<keyword evidence="8" id="KW-0735">Signal-anchor</keyword>
<keyword evidence="5 16" id="KW-0328">Glycosyltransferase</keyword>
<keyword evidence="9" id="KW-1133">Transmembrane helix</keyword>
<dbReference type="KEGG" id="snh:120040173"/>
<keyword evidence="7" id="KW-0812">Transmembrane</keyword>
<keyword evidence="6" id="KW-0808">Transferase</keyword>